<evidence type="ECO:0000313" key="1">
    <source>
        <dbReference type="EMBL" id="HCC42493.1"/>
    </source>
</evidence>
<dbReference type="Proteomes" id="UP000263336">
    <property type="component" value="Unassembled WGS sequence"/>
</dbReference>
<protein>
    <submittedName>
        <fullName evidence="1">Uncharacterized protein</fullName>
    </submittedName>
</protein>
<reference evidence="1 2" key="1">
    <citation type="journal article" date="2018" name="Nat. Biotechnol.">
        <title>A standardized bacterial taxonomy based on genome phylogeny substantially revises the tree of life.</title>
        <authorList>
            <person name="Parks D.H."/>
            <person name="Chuvochina M."/>
            <person name="Waite D.W."/>
            <person name="Rinke C."/>
            <person name="Skarshewski A."/>
            <person name="Chaumeil P.A."/>
            <person name="Hugenholtz P."/>
        </authorList>
    </citation>
    <scope>NUCLEOTIDE SEQUENCE [LARGE SCALE GENOMIC DNA]</scope>
    <source>
        <strain evidence="1">UBA11701</strain>
    </source>
</reference>
<gene>
    <name evidence="1" type="ORF">DEP93_03390</name>
</gene>
<sequence length="86" mass="9822">MARVTLREFERQMYAQRITNISVESCSDTPGSIHQPSRIEEYSVDDGTIKNLPSELMEEIYEGMLFRRTQVTLVRQVGGTLEVKVG</sequence>
<accession>A0A3D0ZS03</accession>
<evidence type="ECO:0000313" key="2">
    <source>
        <dbReference type="Proteomes" id="UP000263336"/>
    </source>
</evidence>
<name>A0A3D0ZS03_UNCKA</name>
<comment type="caution">
    <text evidence="1">The sequence shown here is derived from an EMBL/GenBank/DDBJ whole genome shotgun (WGS) entry which is preliminary data.</text>
</comment>
<dbReference type="EMBL" id="DOZN01000021">
    <property type="protein sequence ID" value="HCC42493.1"/>
    <property type="molecule type" value="Genomic_DNA"/>
</dbReference>
<dbReference type="AlphaFoldDB" id="A0A3D0ZS03"/>
<proteinExistence type="predicted"/>
<organism evidence="1 2">
    <name type="scientific">candidate division WWE3 bacterium</name>
    <dbReference type="NCBI Taxonomy" id="2053526"/>
    <lineage>
        <taxon>Bacteria</taxon>
        <taxon>Katanobacteria</taxon>
    </lineage>
</organism>